<dbReference type="AlphaFoldDB" id="A0A0S2K200"/>
<evidence type="ECO:0000313" key="2">
    <source>
        <dbReference type="Proteomes" id="UP000061457"/>
    </source>
</evidence>
<dbReference type="EMBL" id="CP013187">
    <property type="protein sequence ID" value="ALO42522.1"/>
    <property type="molecule type" value="Genomic_DNA"/>
</dbReference>
<dbReference type="Proteomes" id="UP000061457">
    <property type="component" value="Chromosome I"/>
</dbReference>
<sequence>MGYDRFLDICLTDENYQVDEVFGKWVDANDNKIVGGARRQSERMNNAPIVHLGTYVQANDNRSMTYLYNVTDVDDLKERCHNRIDIGPSSEDGKGVISLPLKLSELENRGISSNVDVYKALLRWVSQPGFKGKIRFNCHGGLDNLMSMNKSKLVNAGEKIGNWLLANGLIHSGQMPRSGVVDHRLDLKVESGIKTINIAACWTGSSTRQIPADYNAASGRFEPKAGSLLDGLKTTLRSAGAFDITLTGAFSPTTTSTGNITGQRNASVLVPKRIPNVKFNHGKYETWEPLAIVNHKIDRTLLIDIPFADLGNVADTVQPGLNGHFRVKNVQKVRFNSLITDPRGTLIKLESRDDAMFWPLESWVCKPASICGEYEIYPPPGWTIEPVLPGDTNLTLSLKYDNQHSLATKSDSGKTVGNFVKTSHSLTKCETTT</sequence>
<name>A0A0S2K200_9GAMM</name>
<keyword evidence="2" id="KW-1185">Reference proteome</keyword>
<organism evidence="1 2">
    <name type="scientific">Pseudoalteromonas phenolica</name>
    <dbReference type="NCBI Taxonomy" id="161398"/>
    <lineage>
        <taxon>Bacteria</taxon>
        <taxon>Pseudomonadati</taxon>
        <taxon>Pseudomonadota</taxon>
        <taxon>Gammaproteobacteria</taxon>
        <taxon>Alteromonadales</taxon>
        <taxon>Pseudoalteromonadaceae</taxon>
        <taxon>Pseudoalteromonas</taxon>
    </lineage>
</organism>
<gene>
    <name evidence="1" type="ORF">PP2015_2024</name>
</gene>
<proteinExistence type="predicted"/>
<dbReference type="RefSeq" id="WP_058030179.1">
    <property type="nucleotide sequence ID" value="NZ_CP013187.1"/>
</dbReference>
<protein>
    <submittedName>
        <fullName evidence="1">Uncharacterized protein</fullName>
    </submittedName>
</protein>
<dbReference type="PATRIC" id="fig|161398.10.peg.2057"/>
<evidence type="ECO:0000313" key="1">
    <source>
        <dbReference type="EMBL" id="ALO42522.1"/>
    </source>
</evidence>
<accession>A0A0S2K200</accession>
<reference evidence="1 2" key="1">
    <citation type="submission" date="2015-11" db="EMBL/GenBank/DDBJ databases">
        <authorList>
            <person name="Zhang Y."/>
            <person name="Guo Z."/>
        </authorList>
    </citation>
    <scope>NUCLEOTIDE SEQUENCE [LARGE SCALE GENOMIC DNA]</scope>
    <source>
        <strain evidence="1 2">KCTC 12086</strain>
    </source>
</reference>
<dbReference type="OrthoDB" id="2351239at2"/>
<dbReference type="KEGG" id="pphe:PP2015_2024"/>